<dbReference type="SMART" id="SM00065">
    <property type="entry name" value="GAF"/>
    <property type="match status" value="1"/>
</dbReference>
<evidence type="ECO:0000259" key="1">
    <source>
        <dbReference type="PROSITE" id="PS50887"/>
    </source>
</evidence>
<dbReference type="InterPro" id="IPR000160">
    <property type="entry name" value="GGDEF_dom"/>
</dbReference>
<feature type="domain" description="GGDEF" evidence="1">
    <location>
        <begin position="194"/>
        <end position="316"/>
    </location>
</feature>
<dbReference type="InterPro" id="IPR029787">
    <property type="entry name" value="Nucleotide_cyclase"/>
</dbReference>
<dbReference type="InterPro" id="IPR029016">
    <property type="entry name" value="GAF-like_dom_sf"/>
</dbReference>
<name>A0A1E5C8P4_9GAMM</name>
<dbReference type="PANTHER" id="PTHR43102:SF2">
    <property type="entry name" value="GAF DOMAIN-CONTAINING PROTEIN"/>
    <property type="match status" value="1"/>
</dbReference>
<organism evidence="2 3">
    <name type="scientific">Enterovibrio norvegicus FF-454</name>
    <dbReference type="NCBI Taxonomy" id="1185651"/>
    <lineage>
        <taxon>Bacteria</taxon>
        <taxon>Pseudomonadati</taxon>
        <taxon>Pseudomonadota</taxon>
        <taxon>Gammaproteobacteria</taxon>
        <taxon>Vibrionales</taxon>
        <taxon>Vibrionaceae</taxon>
        <taxon>Enterovibrio</taxon>
    </lineage>
</organism>
<comment type="caution">
    <text evidence="2">The sequence shown here is derived from an EMBL/GenBank/DDBJ whole genome shotgun (WGS) entry which is preliminary data.</text>
</comment>
<dbReference type="SMART" id="SM00267">
    <property type="entry name" value="GGDEF"/>
    <property type="match status" value="1"/>
</dbReference>
<dbReference type="SUPFAM" id="SSF55073">
    <property type="entry name" value="Nucleotide cyclase"/>
    <property type="match status" value="1"/>
</dbReference>
<dbReference type="PANTHER" id="PTHR43102">
    <property type="entry name" value="SLR1143 PROTEIN"/>
    <property type="match status" value="1"/>
</dbReference>
<dbReference type="CDD" id="cd01949">
    <property type="entry name" value="GGDEF"/>
    <property type="match status" value="1"/>
</dbReference>
<dbReference type="Proteomes" id="UP000095039">
    <property type="component" value="Unassembled WGS sequence"/>
</dbReference>
<keyword evidence="3" id="KW-1185">Reference proteome</keyword>
<dbReference type="AlphaFoldDB" id="A0A1E5C8P4"/>
<reference evidence="2 3" key="1">
    <citation type="journal article" date="2012" name="Science">
        <title>Ecological populations of bacteria act as socially cohesive units of antibiotic production and resistance.</title>
        <authorList>
            <person name="Cordero O.X."/>
            <person name="Wildschutte H."/>
            <person name="Kirkup B."/>
            <person name="Proehl S."/>
            <person name="Ngo L."/>
            <person name="Hussain F."/>
            <person name="Le Roux F."/>
            <person name="Mincer T."/>
            <person name="Polz M.F."/>
        </authorList>
    </citation>
    <scope>NUCLEOTIDE SEQUENCE [LARGE SCALE GENOMIC DNA]</scope>
    <source>
        <strain evidence="2 3">FF-454</strain>
    </source>
</reference>
<gene>
    <name evidence="2" type="ORF">A1OK_08650</name>
</gene>
<dbReference type="Pfam" id="PF01590">
    <property type="entry name" value="GAF"/>
    <property type="match status" value="1"/>
</dbReference>
<dbReference type="InterPro" id="IPR043128">
    <property type="entry name" value="Rev_trsase/Diguanyl_cyclase"/>
</dbReference>
<evidence type="ECO:0000313" key="2">
    <source>
        <dbReference type="EMBL" id="OEE61817.1"/>
    </source>
</evidence>
<sequence>MKKPALPKDEALRLQSLENLNILDTSADERFDRLSRLASQMFATKVTAISFIDANRQWMKSCIGPFSQEIPRDISFCAHTILDSKPFIVNNALADPRFSDNPLVTAEPNIHFYAGYPIKHANGTVLGTLSIMDDEPRGFDDYDIQCFKDIADLVQSELHAIQLTTQDQLTGLLNAHGFQVLSQNSLNMCERLNAPTSLAYFDVRGLKQINQLQSNRDGDNALMFFAELLTFGFRDSDVLARLESDKFAVLLTNTPIANTKDILDRFKERVDRYAVEKRLPYTLDYNVGVSWVDEEGDYDFAELLNIARSLAEKTKP</sequence>
<dbReference type="EMBL" id="AJWN02000043">
    <property type="protein sequence ID" value="OEE61817.1"/>
    <property type="molecule type" value="Genomic_DNA"/>
</dbReference>
<evidence type="ECO:0000313" key="3">
    <source>
        <dbReference type="Proteomes" id="UP000095039"/>
    </source>
</evidence>
<dbReference type="Gene3D" id="3.30.450.40">
    <property type="match status" value="1"/>
</dbReference>
<proteinExistence type="predicted"/>
<dbReference type="NCBIfam" id="TIGR00254">
    <property type="entry name" value="GGDEF"/>
    <property type="match status" value="1"/>
</dbReference>
<protein>
    <submittedName>
        <fullName evidence="2">Diguanylate cyclase</fullName>
    </submittedName>
</protein>
<dbReference type="InterPro" id="IPR003018">
    <property type="entry name" value="GAF"/>
</dbReference>
<dbReference type="PROSITE" id="PS50887">
    <property type="entry name" value="GGDEF"/>
    <property type="match status" value="1"/>
</dbReference>
<dbReference type="Gene3D" id="3.30.70.270">
    <property type="match status" value="1"/>
</dbReference>
<dbReference type="SUPFAM" id="SSF55781">
    <property type="entry name" value="GAF domain-like"/>
    <property type="match status" value="1"/>
</dbReference>
<accession>A0A1E5C8P4</accession>
<dbReference type="Pfam" id="PF00990">
    <property type="entry name" value="GGDEF"/>
    <property type="match status" value="1"/>
</dbReference>
<dbReference type="RefSeq" id="WP_016960422.1">
    <property type="nucleotide sequence ID" value="NZ_AJWN02000043.1"/>
</dbReference>